<dbReference type="AlphaFoldDB" id="T0LJ62"/>
<evidence type="ECO:0000313" key="2">
    <source>
        <dbReference type="Proteomes" id="UP000015530"/>
    </source>
</evidence>
<gene>
    <name evidence="1" type="ORF">CGLO_08820</name>
</gene>
<dbReference type="EMBL" id="AMYD01001780">
    <property type="protein sequence ID" value="EQB51621.1"/>
    <property type="molecule type" value="Genomic_DNA"/>
</dbReference>
<dbReference type="HOGENOM" id="CLU_3406334_0_0_1"/>
<comment type="caution">
    <text evidence="1">The sequence shown here is derived from an EMBL/GenBank/DDBJ whole genome shotgun (WGS) entry which is preliminary data.</text>
</comment>
<name>T0LJ62_COLGC</name>
<evidence type="ECO:0000313" key="1">
    <source>
        <dbReference type="EMBL" id="EQB51621.1"/>
    </source>
</evidence>
<proteinExistence type="predicted"/>
<reference evidence="2" key="1">
    <citation type="journal article" date="2013" name="Mol. Plant Microbe Interact.">
        <title>Global aspects of pacC regulation of pathogenicity genes in Colletotrichum gloeosporioides as revealed by transcriptome analysis.</title>
        <authorList>
            <person name="Alkan N."/>
            <person name="Meng X."/>
            <person name="Friedlander G."/>
            <person name="Reuveni E."/>
            <person name="Sukno S."/>
            <person name="Sherman A."/>
            <person name="Thon M."/>
            <person name="Fluhr R."/>
            <person name="Prusky D."/>
        </authorList>
    </citation>
    <scope>NUCLEOTIDE SEQUENCE [LARGE SCALE GENOMIC DNA]</scope>
    <source>
        <strain evidence="2">Cg-14</strain>
    </source>
</reference>
<accession>T0LJ62</accession>
<organism evidence="1 2">
    <name type="scientific">Colletotrichum gloeosporioides (strain Cg-14)</name>
    <name type="common">Anthracnose fungus</name>
    <name type="synonym">Glomerella cingulata</name>
    <dbReference type="NCBI Taxonomy" id="1237896"/>
    <lineage>
        <taxon>Eukaryota</taxon>
        <taxon>Fungi</taxon>
        <taxon>Dikarya</taxon>
        <taxon>Ascomycota</taxon>
        <taxon>Pezizomycotina</taxon>
        <taxon>Sordariomycetes</taxon>
        <taxon>Hypocreomycetidae</taxon>
        <taxon>Glomerellales</taxon>
        <taxon>Glomerellaceae</taxon>
        <taxon>Colletotrichum</taxon>
        <taxon>Colletotrichum gloeosporioides species complex</taxon>
    </lineage>
</organism>
<sequence>MNGSHAAAFNAKCTDQLKRHISKQLIFTVT</sequence>
<dbReference type="Proteomes" id="UP000015530">
    <property type="component" value="Unassembled WGS sequence"/>
</dbReference>
<protein>
    <submittedName>
        <fullName evidence="1">Uncharacterized protein</fullName>
    </submittedName>
</protein>